<proteinExistence type="predicted"/>
<protein>
    <submittedName>
        <fullName evidence="1">Uncharacterized protein</fullName>
    </submittedName>
</protein>
<sequence length="64" mass="7293">MNRLIPIEIAVLSNSTLSMKAKGLYAMIMSIEKEEVRIDVLLLQAKESKLMVVNTLKELKEQDM</sequence>
<gene>
    <name evidence="1" type="ORF">COC69_01125</name>
</gene>
<comment type="caution">
    <text evidence="1">The sequence shown here is derived from an EMBL/GenBank/DDBJ whole genome shotgun (WGS) entry which is preliminary data.</text>
</comment>
<accession>A0A9X7CSZ0</accession>
<dbReference type="EMBL" id="NULI01000006">
    <property type="protein sequence ID" value="PGS83946.1"/>
    <property type="molecule type" value="Genomic_DNA"/>
</dbReference>
<evidence type="ECO:0000313" key="1">
    <source>
        <dbReference type="EMBL" id="PGS83946.1"/>
    </source>
</evidence>
<organism evidence="1 2">
    <name type="scientific">Bacillus cereus</name>
    <dbReference type="NCBI Taxonomy" id="1396"/>
    <lineage>
        <taxon>Bacteria</taxon>
        <taxon>Bacillati</taxon>
        <taxon>Bacillota</taxon>
        <taxon>Bacilli</taxon>
        <taxon>Bacillales</taxon>
        <taxon>Bacillaceae</taxon>
        <taxon>Bacillus</taxon>
        <taxon>Bacillus cereus group</taxon>
    </lineage>
</organism>
<reference evidence="1 2" key="1">
    <citation type="submission" date="2017-09" db="EMBL/GenBank/DDBJ databases">
        <title>Large-scale bioinformatics analysis of Bacillus genomes uncovers conserved roles of natural products in bacterial physiology.</title>
        <authorList>
            <consortium name="Agbiome Team Llc"/>
            <person name="Bleich R.M."/>
            <person name="Grubbs K.J."/>
            <person name="Santa Maria K.C."/>
            <person name="Allen S.E."/>
            <person name="Farag S."/>
            <person name="Shank E.A."/>
            <person name="Bowers A."/>
        </authorList>
    </citation>
    <scope>NUCLEOTIDE SEQUENCE [LARGE SCALE GENOMIC DNA]</scope>
    <source>
        <strain evidence="1 2">AFS041711</strain>
    </source>
</reference>
<evidence type="ECO:0000313" key="2">
    <source>
        <dbReference type="Proteomes" id="UP000224203"/>
    </source>
</evidence>
<dbReference type="RefSeq" id="WP_098782147.1">
    <property type="nucleotide sequence ID" value="NZ_NULI01000006.1"/>
</dbReference>
<dbReference type="Proteomes" id="UP000224203">
    <property type="component" value="Unassembled WGS sequence"/>
</dbReference>
<dbReference type="AlphaFoldDB" id="A0A9X7CSZ0"/>
<name>A0A9X7CSZ0_BACCE</name>